<proteinExistence type="predicted"/>
<protein>
    <recommendedName>
        <fullName evidence="1">DUF4123 domain-containing protein</fullName>
    </recommendedName>
</protein>
<organism evidence="2 3">
    <name type="scientific">Massilia yuzhufengensis</name>
    <dbReference type="NCBI Taxonomy" id="1164594"/>
    <lineage>
        <taxon>Bacteria</taxon>
        <taxon>Pseudomonadati</taxon>
        <taxon>Pseudomonadota</taxon>
        <taxon>Betaproteobacteria</taxon>
        <taxon>Burkholderiales</taxon>
        <taxon>Oxalobacteraceae</taxon>
        <taxon>Telluria group</taxon>
        <taxon>Massilia</taxon>
    </lineage>
</organism>
<dbReference type="EMBL" id="FOLD01000005">
    <property type="protein sequence ID" value="SFC29775.1"/>
    <property type="molecule type" value="Genomic_DNA"/>
</dbReference>
<dbReference type="AlphaFoldDB" id="A0A1I1I166"/>
<dbReference type="STRING" id="1164594.SAMN05216204_10551"/>
<keyword evidence="3" id="KW-1185">Reference proteome</keyword>
<dbReference type="InterPro" id="IPR025391">
    <property type="entry name" value="DUF4123"/>
</dbReference>
<evidence type="ECO:0000313" key="3">
    <source>
        <dbReference type="Proteomes" id="UP000198639"/>
    </source>
</evidence>
<evidence type="ECO:0000259" key="1">
    <source>
        <dbReference type="Pfam" id="PF13503"/>
    </source>
</evidence>
<gene>
    <name evidence="2" type="ORF">SAMN05216204_10551</name>
</gene>
<accession>A0A1I1I166</accession>
<reference evidence="3" key="1">
    <citation type="submission" date="2016-10" db="EMBL/GenBank/DDBJ databases">
        <authorList>
            <person name="Varghese N."/>
            <person name="Submissions S."/>
        </authorList>
    </citation>
    <scope>NUCLEOTIDE SEQUENCE [LARGE SCALE GENOMIC DNA]</scope>
    <source>
        <strain evidence="3">CGMCC 1.12041</strain>
    </source>
</reference>
<feature type="domain" description="DUF4123" evidence="1">
    <location>
        <begin position="20"/>
        <end position="142"/>
    </location>
</feature>
<dbReference type="Pfam" id="PF13503">
    <property type="entry name" value="DUF4123"/>
    <property type="match status" value="1"/>
</dbReference>
<dbReference type="Proteomes" id="UP000198639">
    <property type="component" value="Unassembled WGS sequence"/>
</dbReference>
<name>A0A1I1I166_9BURK</name>
<sequence length="283" mass="32248">MNFREIKKEYFMSDANENTYLLLDHGGLPGLINQLSRCNAQWTSLLHSTAEQSALTAAPILVLASEEGRSLVTQRFVDWLVLNGAYTSTVIILSSPLELGCMRESLVARLDAKLSEDVDAMLRFFDPRILENLTKVLTVEQADYFFCPAARWRYVNRDGEIREIRSNFSSQERIALPLILNQAQEIALLEASEVDQILDLLRSNYPRITATLSLPMQHDLVKQKISMARQDGLNSVLKIAIYIAIPLIEGEKFTEGSNWHCFLEKLRQENFDSSELFTLDEEE</sequence>
<evidence type="ECO:0000313" key="2">
    <source>
        <dbReference type="EMBL" id="SFC29775.1"/>
    </source>
</evidence>